<gene>
    <name evidence="1" type="ORF">I5M27_17555</name>
</gene>
<evidence type="ECO:0000313" key="2">
    <source>
        <dbReference type="Proteomes" id="UP000644147"/>
    </source>
</evidence>
<reference evidence="1 2" key="1">
    <citation type="submission" date="2020-12" db="EMBL/GenBank/DDBJ databases">
        <title>Bacterial novel species Adhaeribacter sp. BT258 isolated from soil.</title>
        <authorList>
            <person name="Jung H.-Y."/>
        </authorList>
    </citation>
    <scope>NUCLEOTIDE SEQUENCE [LARGE SCALE GENOMIC DNA]</scope>
    <source>
        <strain evidence="1 2">BT258</strain>
    </source>
</reference>
<protein>
    <recommendedName>
        <fullName evidence="3">Lipoprotein</fullName>
    </recommendedName>
</protein>
<accession>A0ABS1C5Z9</accession>
<dbReference type="RefSeq" id="WP_200507689.1">
    <property type="nucleotide sequence ID" value="NZ_JAEHFX010000011.1"/>
</dbReference>
<evidence type="ECO:0000313" key="1">
    <source>
        <dbReference type="EMBL" id="MBK0404802.1"/>
    </source>
</evidence>
<sequence length="146" mass="16923">MKFKGFFILSLMLLLNCSKKDQGSDLIKLKEKALNSRKEITNAWQIDSTGCEGIREKILENESFLFDSIIGLRTDQISMHFGKANFIDNKTNRMFYFIECKYAPAYFNQPDNEGKLTKRIINTESQTFFLEFNTDSIIIDRGLIVP</sequence>
<proteinExistence type="predicted"/>
<comment type="caution">
    <text evidence="1">The sequence shown here is derived from an EMBL/GenBank/DDBJ whole genome shotgun (WGS) entry which is preliminary data.</text>
</comment>
<dbReference type="EMBL" id="JAEHFX010000011">
    <property type="protein sequence ID" value="MBK0404802.1"/>
    <property type="molecule type" value="Genomic_DNA"/>
</dbReference>
<organism evidence="1 2">
    <name type="scientific">Adhaeribacter terrigena</name>
    <dbReference type="NCBI Taxonomy" id="2793070"/>
    <lineage>
        <taxon>Bacteria</taxon>
        <taxon>Pseudomonadati</taxon>
        <taxon>Bacteroidota</taxon>
        <taxon>Cytophagia</taxon>
        <taxon>Cytophagales</taxon>
        <taxon>Hymenobacteraceae</taxon>
        <taxon>Adhaeribacter</taxon>
    </lineage>
</organism>
<evidence type="ECO:0008006" key="3">
    <source>
        <dbReference type="Google" id="ProtNLM"/>
    </source>
</evidence>
<name>A0ABS1C5Z9_9BACT</name>
<dbReference type="Proteomes" id="UP000644147">
    <property type="component" value="Unassembled WGS sequence"/>
</dbReference>
<keyword evidence="2" id="KW-1185">Reference proteome</keyword>